<sequence>MHSVPSRGISPPFAQLLLAPGLCSLACNVAKQMSKGTRDQISSVSGNITRHAEAVGGGQVSAPRMRTDVPGVLWALTRLSRFRTSQRGVLWGARG</sequence>
<protein>
    <submittedName>
        <fullName evidence="1">Uncharacterized protein</fullName>
    </submittedName>
</protein>
<name>A0AC59YF89_RANTA</name>
<evidence type="ECO:0000313" key="1">
    <source>
        <dbReference type="EMBL" id="CAM9648047.1"/>
    </source>
</evidence>
<organism evidence="1 2">
    <name type="scientific">Rangifer tarandus platyrhynchus</name>
    <name type="common">Svalbard reindeer</name>
    <dbReference type="NCBI Taxonomy" id="3082113"/>
    <lineage>
        <taxon>Eukaryota</taxon>
        <taxon>Metazoa</taxon>
        <taxon>Chordata</taxon>
        <taxon>Craniata</taxon>
        <taxon>Vertebrata</taxon>
        <taxon>Euteleostomi</taxon>
        <taxon>Mammalia</taxon>
        <taxon>Eutheria</taxon>
        <taxon>Laurasiatheria</taxon>
        <taxon>Artiodactyla</taxon>
        <taxon>Ruminantia</taxon>
        <taxon>Pecora</taxon>
        <taxon>Cervidae</taxon>
        <taxon>Odocoileinae</taxon>
        <taxon>Rangifer</taxon>
    </lineage>
</organism>
<accession>A0AC59YF89</accession>
<dbReference type="Proteomes" id="UP001162501">
    <property type="component" value="Chromosome 14"/>
</dbReference>
<dbReference type="EMBL" id="OX596098">
    <property type="protein sequence ID" value="CAM9648047.1"/>
    <property type="molecule type" value="Genomic_DNA"/>
</dbReference>
<reference evidence="1" key="2">
    <citation type="submission" date="2025-03" db="EMBL/GenBank/DDBJ databases">
        <authorList>
            <consortium name="ELIXIR-Norway"/>
            <consortium name="Elixir Norway"/>
        </authorList>
    </citation>
    <scope>NUCLEOTIDE SEQUENCE</scope>
</reference>
<reference evidence="1" key="1">
    <citation type="submission" date="2023-05" db="EMBL/GenBank/DDBJ databases">
        <authorList>
            <consortium name="ELIXIR-Norway"/>
        </authorList>
    </citation>
    <scope>NUCLEOTIDE SEQUENCE</scope>
</reference>
<evidence type="ECO:0000313" key="2">
    <source>
        <dbReference type="Proteomes" id="UP001162501"/>
    </source>
</evidence>
<proteinExistence type="predicted"/>
<gene>
    <name evidence="1" type="ORF">MRATA1EN22A_LOCUS5478</name>
</gene>